<dbReference type="InterPro" id="IPR008972">
    <property type="entry name" value="Cupredoxin"/>
</dbReference>
<protein>
    <submittedName>
        <fullName evidence="1">Carboxypeptidase regulatory-like domain-containing protein</fullName>
    </submittedName>
</protein>
<dbReference type="KEGG" id="tpsc:RBB77_12890"/>
<keyword evidence="1" id="KW-0378">Hydrolase</keyword>
<proteinExistence type="predicted"/>
<dbReference type="InterPro" id="IPR008969">
    <property type="entry name" value="CarboxyPept-like_regulatory"/>
</dbReference>
<dbReference type="GO" id="GO:0004180">
    <property type="term" value="F:carboxypeptidase activity"/>
    <property type="evidence" value="ECO:0007669"/>
    <property type="project" value="UniProtKB-KW"/>
</dbReference>
<sequence>MFTPHLLVVATGASVQFPNEDPFFHNVFSLFNGKRFDLGLYESGTTRSVRFDREGVSYIFCNIHPEMGAVILALSTPYYGISGENGTVSIHNVPPGNYRLNVWSENGQPADQTTAERIIQVTSQPLRLDDITLQATGDALANHKNKFGEEYKPNQEIRY</sequence>
<keyword evidence="1" id="KW-0121">Carboxypeptidase</keyword>
<dbReference type="Gene3D" id="2.60.40.420">
    <property type="entry name" value="Cupredoxins - blue copper proteins"/>
    <property type="match status" value="1"/>
</dbReference>
<name>A0AAU7ZLG1_9BACT</name>
<evidence type="ECO:0000313" key="1">
    <source>
        <dbReference type="EMBL" id="XCB31354.1"/>
    </source>
</evidence>
<dbReference type="EMBL" id="CP132942">
    <property type="protein sequence ID" value="XCB31354.1"/>
    <property type="molecule type" value="Genomic_DNA"/>
</dbReference>
<gene>
    <name evidence="1" type="ORF">RBB77_12890</name>
</gene>
<reference evidence="1" key="1">
    <citation type="submission" date="2023-08" db="EMBL/GenBank/DDBJ databases">
        <authorList>
            <person name="Messyasz A."/>
            <person name="Mannisto M.K."/>
            <person name="Kerkhof L.J."/>
            <person name="Haggblom M."/>
        </authorList>
    </citation>
    <scope>NUCLEOTIDE SEQUENCE</scope>
    <source>
        <strain evidence="1">X5P6</strain>
    </source>
</reference>
<organism evidence="1">
    <name type="scientific">Tunturiibacter psychrotolerans</name>
    <dbReference type="NCBI Taxonomy" id="3069686"/>
    <lineage>
        <taxon>Bacteria</taxon>
        <taxon>Pseudomonadati</taxon>
        <taxon>Acidobacteriota</taxon>
        <taxon>Terriglobia</taxon>
        <taxon>Terriglobales</taxon>
        <taxon>Acidobacteriaceae</taxon>
        <taxon>Tunturiibacter</taxon>
    </lineage>
</organism>
<dbReference type="SUPFAM" id="SSF49464">
    <property type="entry name" value="Carboxypeptidase regulatory domain-like"/>
    <property type="match status" value="1"/>
</dbReference>
<dbReference type="SUPFAM" id="SSF49503">
    <property type="entry name" value="Cupredoxins"/>
    <property type="match status" value="1"/>
</dbReference>
<accession>A0AAU7ZLG1</accession>
<reference evidence="1" key="2">
    <citation type="journal article" date="2024" name="Environ. Microbiol.">
        <title>Genome analysis and description of Tunturibacter gen. nov. expands the diversity of Terriglobia in tundra soils.</title>
        <authorList>
            <person name="Messyasz A."/>
            <person name="Mannisto M.K."/>
            <person name="Kerkhof L.J."/>
            <person name="Haggblom M.M."/>
        </authorList>
    </citation>
    <scope>NUCLEOTIDE SEQUENCE</scope>
    <source>
        <strain evidence="1">X5P6</strain>
    </source>
</reference>
<dbReference type="AlphaFoldDB" id="A0AAU7ZLG1"/>
<dbReference type="RefSeq" id="WP_353062198.1">
    <property type="nucleotide sequence ID" value="NZ_CP132942.1"/>
</dbReference>
<keyword evidence="1" id="KW-0645">Protease</keyword>